<dbReference type="Proteomes" id="UP001152607">
    <property type="component" value="Unassembled WGS sequence"/>
</dbReference>
<accession>A0A9W4UHA4</accession>
<evidence type="ECO:0000313" key="1">
    <source>
        <dbReference type="EMBL" id="CAI6335679.1"/>
    </source>
</evidence>
<dbReference type="AlphaFoldDB" id="A0A9W4UHA4"/>
<gene>
    <name evidence="1" type="ORF">PDIGIT_LOCUS8764</name>
</gene>
<sequence>MHYTPTHRDPEEKKTRAGECDAHWRSCELLKVMPVGCVLSICLGQVHRFISIIMAYSEKATAAARCMGTIEEAKKKRGLMGPAQTR</sequence>
<keyword evidence="2" id="KW-1185">Reference proteome</keyword>
<comment type="caution">
    <text evidence="1">The sequence shown here is derived from an EMBL/GenBank/DDBJ whole genome shotgun (WGS) entry which is preliminary data.</text>
</comment>
<protein>
    <submittedName>
        <fullName evidence="1">Uncharacterized protein</fullName>
    </submittedName>
</protein>
<organism evidence="1 2">
    <name type="scientific">Periconia digitata</name>
    <dbReference type="NCBI Taxonomy" id="1303443"/>
    <lineage>
        <taxon>Eukaryota</taxon>
        <taxon>Fungi</taxon>
        <taxon>Dikarya</taxon>
        <taxon>Ascomycota</taxon>
        <taxon>Pezizomycotina</taxon>
        <taxon>Dothideomycetes</taxon>
        <taxon>Pleosporomycetidae</taxon>
        <taxon>Pleosporales</taxon>
        <taxon>Massarineae</taxon>
        <taxon>Periconiaceae</taxon>
        <taxon>Periconia</taxon>
    </lineage>
</organism>
<proteinExistence type="predicted"/>
<dbReference type="EMBL" id="CAOQHR010000006">
    <property type="protein sequence ID" value="CAI6335679.1"/>
    <property type="molecule type" value="Genomic_DNA"/>
</dbReference>
<evidence type="ECO:0000313" key="2">
    <source>
        <dbReference type="Proteomes" id="UP001152607"/>
    </source>
</evidence>
<reference evidence="1" key="1">
    <citation type="submission" date="2023-01" db="EMBL/GenBank/DDBJ databases">
        <authorList>
            <person name="Van Ghelder C."/>
            <person name="Rancurel C."/>
        </authorList>
    </citation>
    <scope>NUCLEOTIDE SEQUENCE</scope>
    <source>
        <strain evidence="1">CNCM I-4278</strain>
    </source>
</reference>
<name>A0A9W4UHA4_9PLEO</name>